<feature type="region of interest" description="Disordered" evidence="1">
    <location>
        <begin position="545"/>
        <end position="583"/>
    </location>
</feature>
<organism evidence="2 3">
    <name type="scientific">Acidithiobacillus caldus</name>
    <dbReference type="NCBI Taxonomy" id="33059"/>
    <lineage>
        <taxon>Bacteria</taxon>
        <taxon>Pseudomonadati</taxon>
        <taxon>Pseudomonadota</taxon>
        <taxon>Acidithiobacillia</taxon>
        <taxon>Acidithiobacillales</taxon>
        <taxon>Acidithiobacillaceae</taxon>
        <taxon>Acidithiobacillus</taxon>
    </lineage>
</organism>
<accession>A0A1E7YNA4</accession>
<feature type="compositionally biased region" description="Polar residues" evidence="1">
    <location>
        <begin position="222"/>
        <end position="239"/>
    </location>
</feature>
<gene>
    <name evidence="2" type="ORF">BAE27_06785</name>
</gene>
<proteinExistence type="predicted"/>
<dbReference type="EMBL" id="LZYE01000183">
    <property type="protein sequence ID" value="OFC35993.1"/>
    <property type="molecule type" value="Genomic_DNA"/>
</dbReference>
<feature type="compositionally biased region" description="Low complexity" evidence="1">
    <location>
        <begin position="162"/>
        <end position="190"/>
    </location>
</feature>
<evidence type="ECO:0000256" key="1">
    <source>
        <dbReference type="SAM" id="MobiDB-lite"/>
    </source>
</evidence>
<evidence type="ECO:0008006" key="4">
    <source>
        <dbReference type="Google" id="ProtNLM"/>
    </source>
</evidence>
<feature type="region of interest" description="Disordered" evidence="1">
    <location>
        <begin position="158"/>
        <end position="241"/>
    </location>
</feature>
<feature type="compositionally biased region" description="Polar residues" evidence="1">
    <location>
        <begin position="459"/>
        <end position="468"/>
    </location>
</feature>
<name>A0A1E7YNA4_9PROT</name>
<feature type="region of interest" description="Disordered" evidence="1">
    <location>
        <begin position="320"/>
        <end position="354"/>
    </location>
</feature>
<sequence>MRVSKRECALSGDFGEPLIAEPVDLRNYCWMKLDVCRLMGSDFYHLADNEEFGSGVKLWMAAMRQVPAGSLPNNNRIIASLAGYANAPRRWGRVREMALYGWVPCSDGRLYHPVLAELVLDIQESVQAKKNRVEVLSPQEERKRKTRERVRRWRMAQREALEAASQSSSGLASPSGATPPSVTGSVTVTPKRVTECVTGSVTVTHIREEEENENREREKNNTHGNAESVTEGVTGSVTDGVTRGVTRGVTERVTGSVTQNEEIDLFQEKHWQEAPIACPDQGGGVPDWCASQPPEWWENLSFGEPDDAGWISDEIFDDSQALHPGVDTGAEQPPVEDDGLPRQPHTVEASKSGTEAVTEAQALARTMAILFPDAVDVDATESASVKTAPDQKVGQERLGSEGNPGAAADDDAKAELQPDSVPQPDAARAATAPEVRLESAPSHEVADGRRAETDPAPSPSTVEANTETSATLSRFAEFWSAYPNKVGRKPCMKKWKARKLDRIADQIIAHVQRAKAQDARWLAGYIPNPLTYINQDRWEDEITSAKSAAQQKPQAKWRQMSPATPGFVQSDRVLDGKSHHRRL</sequence>
<protein>
    <recommendedName>
        <fullName evidence="4">DUF1376 domain-containing protein</fullName>
    </recommendedName>
</protein>
<evidence type="ECO:0000313" key="2">
    <source>
        <dbReference type="EMBL" id="OFC35993.1"/>
    </source>
</evidence>
<feature type="compositionally biased region" description="Low complexity" evidence="1">
    <location>
        <begin position="545"/>
        <end position="556"/>
    </location>
</feature>
<feature type="compositionally biased region" description="Basic and acidic residues" evidence="1">
    <location>
        <begin position="444"/>
        <end position="453"/>
    </location>
</feature>
<evidence type="ECO:0000313" key="3">
    <source>
        <dbReference type="Proteomes" id="UP000175616"/>
    </source>
</evidence>
<feature type="region of interest" description="Disordered" evidence="1">
    <location>
        <begin position="382"/>
        <end position="468"/>
    </location>
</feature>
<dbReference type="RefSeq" id="WP_070114035.1">
    <property type="nucleotide sequence ID" value="NZ_LZYE01000183.1"/>
</dbReference>
<comment type="caution">
    <text evidence="2">The sequence shown here is derived from an EMBL/GenBank/DDBJ whole genome shotgun (WGS) entry which is preliminary data.</text>
</comment>
<dbReference type="Proteomes" id="UP000175616">
    <property type="component" value="Unassembled WGS sequence"/>
</dbReference>
<dbReference type="AlphaFoldDB" id="A0A1E7YNA4"/>
<reference evidence="2 3" key="1">
    <citation type="submission" date="2016-06" db="EMBL/GenBank/DDBJ databases">
        <title>Gene turnover analysis identifies the evolutionary adaptation of the extremophile Acidithiobacillus caldus.</title>
        <authorList>
            <person name="Zhang X."/>
        </authorList>
    </citation>
    <scope>NUCLEOTIDE SEQUENCE [LARGE SCALE GENOMIC DNA]</scope>
    <source>
        <strain evidence="2 3">DX</strain>
    </source>
</reference>